<evidence type="ECO:0000313" key="1">
    <source>
        <dbReference type="EMBL" id="KAK2663526.1"/>
    </source>
</evidence>
<organism evidence="1 2">
    <name type="scientific">Dipteronia dyeriana</name>
    <dbReference type="NCBI Taxonomy" id="168575"/>
    <lineage>
        <taxon>Eukaryota</taxon>
        <taxon>Viridiplantae</taxon>
        <taxon>Streptophyta</taxon>
        <taxon>Embryophyta</taxon>
        <taxon>Tracheophyta</taxon>
        <taxon>Spermatophyta</taxon>
        <taxon>Magnoliopsida</taxon>
        <taxon>eudicotyledons</taxon>
        <taxon>Gunneridae</taxon>
        <taxon>Pentapetalae</taxon>
        <taxon>rosids</taxon>
        <taxon>malvids</taxon>
        <taxon>Sapindales</taxon>
        <taxon>Sapindaceae</taxon>
        <taxon>Hippocastanoideae</taxon>
        <taxon>Acereae</taxon>
        <taxon>Dipteronia</taxon>
    </lineage>
</organism>
<evidence type="ECO:0000313" key="2">
    <source>
        <dbReference type="Proteomes" id="UP001280121"/>
    </source>
</evidence>
<proteinExistence type="predicted"/>
<reference evidence="1" key="1">
    <citation type="journal article" date="2023" name="Plant J.">
        <title>Genome sequences and population genomics provide insights into the demographic history, inbreeding, and mutation load of two 'living fossil' tree species of Dipteronia.</title>
        <authorList>
            <person name="Feng Y."/>
            <person name="Comes H.P."/>
            <person name="Chen J."/>
            <person name="Zhu S."/>
            <person name="Lu R."/>
            <person name="Zhang X."/>
            <person name="Li P."/>
            <person name="Qiu J."/>
            <person name="Olsen K.M."/>
            <person name="Qiu Y."/>
        </authorList>
    </citation>
    <scope>NUCLEOTIDE SEQUENCE</scope>
    <source>
        <strain evidence="1">KIB01</strain>
    </source>
</reference>
<comment type="caution">
    <text evidence="1">The sequence shown here is derived from an EMBL/GenBank/DDBJ whole genome shotgun (WGS) entry which is preliminary data.</text>
</comment>
<dbReference type="EMBL" id="JANJYI010000001">
    <property type="protein sequence ID" value="KAK2663526.1"/>
    <property type="molecule type" value="Genomic_DNA"/>
</dbReference>
<name>A0AAD9XPP3_9ROSI</name>
<gene>
    <name evidence="1" type="ORF">Ddye_002100</name>
</gene>
<keyword evidence="2" id="KW-1185">Reference proteome</keyword>
<dbReference type="AlphaFoldDB" id="A0AAD9XPP3"/>
<feature type="non-terminal residue" evidence="1">
    <location>
        <position position="100"/>
    </location>
</feature>
<protein>
    <submittedName>
        <fullName evidence="1">Uncharacterized protein</fullName>
    </submittedName>
</protein>
<feature type="non-terminal residue" evidence="1">
    <location>
        <position position="1"/>
    </location>
</feature>
<dbReference type="Proteomes" id="UP001280121">
    <property type="component" value="Unassembled WGS sequence"/>
</dbReference>
<sequence>YSDDFFNHQEVKIGLMVFMEKFIPKENERLKAILRVYLFKHKEGLFSYGLAKTLIHIRTPFHWWTAFINETLELSTFDVKILSLTCLSSVCEMNLSTFNM</sequence>
<accession>A0AAD9XPP3</accession>